<evidence type="ECO:0000256" key="1">
    <source>
        <dbReference type="ARBA" id="ARBA00001946"/>
    </source>
</evidence>
<dbReference type="GO" id="GO:0005525">
    <property type="term" value="F:GTP binding"/>
    <property type="evidence" value="ECO:0007669"/>
    <property type="project" value="UniProtKB-KW"/>
</dbReference>
<protein>
    <recommendedName>
        <fullName evidence="4">Probable tRNA(His) guanylyltransferase</fullName>
        <ecNumber evidence="3">2.7.7.79</ecNumber>
    </recommendedName>
</protein>
<dbReference type="Gene3D" id="3.30.70.3000">
    <property type="match status" value="1"/>
</dbReference>
<evidence type="ECO:0000259" key="14">
    <source>
        <dbReference type="Pfam" id="PF04446"/>
    </source>
</evidence>
<feature type="compositionally biased region" description="Basic and acidic residues" evidence="13">
    <location>
        <begin position="285"/>
        <end position="306"/>
    </location>
</feature>
<evidence type="ECO:0000256" key="7">
    <source>
        <dbReference type="ARBA" id="ARBA00022695"/>
    </source>
</evidence>
<evidence type="ECO:0000256" key="4">
    <source>
        <dbReference type="ARBA" id="ARBA00022310"/>
    </source>
</evidence>
<feature type="domain" description="tRNAHis guanylyltransferase catalytic" evidence="14">
    <location>
        <begin position="2"/>
        <end position="98"/>
    </location>
</feature>
<evidence type="ECO:0000256" key="9">
    <source>
        <dbReference type="ARBA" id="ARBA00022741"/>
    </source>
</evidence>
<evidence type="ECO:0000256" key="10">
    <source>
        <dbReference type="ARBA" id="ARBA00022842"/>
    </source>
</evidence>
<comment type="catalytic activity">
    <reaction evidence="12">
        <text>a 5'-end ribonucleotide-tRNA(His) + GTP + ATP + H2O = a 5'-end phospho-guanosine-ribonucleotide-tRNA(His) + AMP + 2 diphosphate + H(+)</text>
        <dbReference type="Rhea" id="RHEA:54564"/>
        <dbReference type="Rhea" id="RHEA-COMP:14193"/>
        <dbReference type="Rhea" id="RHEA-COMP:14917"/>
        <dbReference type="ChEBI" id="CHEBI:15377"/>
        <dbReference type="ChEBI" id="CHEBI:15378"/>
        <dbReference type="ChEBI" id="CHEBI:30616"/>
        <dbReference type="ChEBI" id="CHEBI:33019"/>
        <dbReference type="ChEBI" id="CHEBI:37565"/>
        <dbReference type="ChEBI" id="CHEBI:138282"/>
        <dbReference type="ChEBI" id="CHEBI:141847"/>
        <dbReference type="ChEBI" id="CHEBI:456215"/>
        <dbReference type="EC" id="2.7.7.79"/>
    </reaction>
</comment>
<dbReference type="EC" id="2.7.7.79" evidence="3"/>
<keyword evidence="17" id="KW-1185">Reference proteome</keyword>
<feature type="region of interest" description="Disordered" evidence="13">
    <location>
        <begin position="278"/>
        <end position="349"/>
    </location>
</feature>
<evidence type="ECO:0000256" key="12">
    <source>
        <dbReference type="ARBA" id="ARBA00047281"/>
    </source>
</evidence>
<accession>A0A2I0UA12</accession>
<keyword evidence="7" id="KW-0548">Nucleotidyltransferase</keyword>
<gene>
    <name evidence="16" type="ORF">llap_6814</name>
</gene>
<evidence type="ECO:0000256" key="3">
    <source>
        <dbReference type="ARBA" id="ARBA00012511"/>
    </source>
</evidence>
<dbReference type="Pfam" id="PF04446">
    <property type="entry name" value="Thg1"/>
    <property type="match status" value="1"/>
</dbReference>
<evidence type="ECO:0000256" key="11">
    <source>
        <dbReference type="ARBA" id="ARBA00023134"/>
    </source>
</evidence>
<evidence type="ECO:0000313" key="16">
    <source>
        <dbReference type="EMBL" id="PKU42889.1"/>
    </source>
</evidence>
<dbReference type="InterPro" id="IPR024956">
    <property type="entry name" value="tRNAHis_GuaTrfase_cat"/>
</dbReference>
<feature type="domain" description="Thg1 C-terminal" evidence="15">
    <location>
        <begin position="101"/>
        <end position="147"/>
    </location>
</feature>
<dbReference type="GO" id="GO:0006400">
    <property type="term" value="P:tRNA modification"/>
    <property type="evidence" value="ECO:0007669"/>
    <property type="project" value="InterPro"/>
</dbReference>
<dbReference type="PANTHER" id="PTHR12729:SF6">
    <property type="entry name" value="TRNA(HIS) GUANYLYLTRANSFERASE-RELATED"/>
    <property type="match status" value="1"/>
</dbReference>
<dbReference type="InterPro" id="IPR025845">
    <property type="entry name" value="Thg1_C_dom"/>
</dbReference>
<name>A0A2I0UA12_LIMLA</name>
<dbReference type="GO" id="GO:0000287">
    <property type="term" value="F:magnesium ion binding"/>
    <property type="evidence" value="ECO:0007669"/>
    <property type="project" value="InterPro"/>
</dbReference>
<dbReference type="OrthoDB" id="62560at2759"/>
<comment type="cofactor">
    <cofactor evidence="1">
        <name>Mg(2+)</name>
        <dbReference type="ChEBI" id="CHEBI:18420"/>
    </cofactor>
</comment>
<dbReference type="EMBL" id="KZ505951">
    <property type="protein sequence ID" value="PKU42889.1"/>
    <property type="molecule type" value="Genomic_DNA"/>
</dbReference>
<dbReference type="InterPro" id="IPR038469">
    <property type="entry name" value="tRNAHis_GuaTrfase_Thg1_sf"/>
</dbReference>
<evidence type="ECO:0000256" key="5">
    <source>
        <dbReference type="ARBA" id="ARBA00022679"/>
    </source>
</evidence>
<dbReference type="Pfam" id="PF14413">
    <property type="entry name" value="Thg1C"/>
    <property type="match status" value="1"/>
</dbReference>
<evidence type="ECO:0000256" key="6">
    <source>
        <dbReference type="ARBA" id="ARBA00022694"/>
    </source>
</evidence>
<reference evidence="17" key="2">
    <citation type="submission" date="2017-12" db="EMBL/GenBank/DDBJ databases">
        <title>Genome sequence of the Bar-tailed Godwit (Limosa lapponica baueri).</title>
        <authorList>
            <person name="Lima N.C.B."/>
            <person name="Parody-Merino A.M."/>
            <person name="Battley P.F."/>
            <person name="Fidler A.E."/>
            <person name="Prosdocimi F."/>
        </authorList>
    </citation>
    <scope>NUCLEOTIDE SEQUENCE [LARGE SCALE GENOMIC DNA]</scope>
</reference>
<dbReference type="Proteomes" id="UP000233556">
    <property type="component" value="Unassembled WGS sequence"/>
</dbReference>
<evidence type="ECO:0000256" key="2">
    <source>
        <dbReference type="ARBA" id="ARBA00010113"/>
    </source>
</evidence>
<organism evidence="16 17">
    <name type="scientific">Limosa lapponica baueri</name>
    <dbReference type="NCBI Taxonomy" id="1758121"/>
    <lineage>
        <taxon>Eukaryota</taxon>
        <taxon>Metazoa</taxon>
        <taxon>Chordata</taxon>
        <taxon>Craniata</taxon>
        <taxon>Vertebrata</taxon>
        <taxon>Euteleostomi</taxon>
        <taxon>Archelosauria</taxon>
        <taxon>Archosauria</taxon>
        <taxon>Dinosauria</taxon>
        <taxon>Saurischia</taxon>
        <taxon>Theropoda</taxon>
        <taxon>Coelurosauria</taxon>
        <taxon>Aves</taxon>
        <taxon>Neognathae</taxon>
        <taxon>Neoaves</taxon>
        <taxon>Charadriiformes</taxon>
        <taxon>Scolopacidae</taxon>
        <taxon>Limosa</taxon>
    </lineage>
</organism>
<sequence length="376" mass="43263">MRHEFKKPNDDRALHLMTKCAQTVMQELEDIAIAYGQSDEYSFVFKKNSRWFKRRASKFMTHVVSQFASSYVFYWKDYFKDQQLLYPPGFDGRIVLYPSNQNLKDYLSWRQADCHINNLYNTVFWMLVQRSGLTPVQAQDRLQINEVMTKKIKLPKETEEKEVEVTRTRTKVVPLHCDIIGDQFWEEYPEILAEDIHEGSPLGELHRCVRDGVKINVHIRTFKGLRGVCTGFLVAFDKFWNMLFDRLKLQESSGKKGADSKTVSGQLTLTNDSQTLALKAGSGRARAEDERERQKRLGRAGEKKLPGDGLHLAARGEADVGSGTVHTEGASAGGTRARSQSRRKRRPKVDYQQVFTRHINQIFIRGENVLLVHLAH</sequence>
<evidence type="ECO:0000256" key="8">
    <source>
        <dbReference type="ARBA" id="ARBA00022723"/>
    </source>
</evidence>
<evidence type="ECO:0000313" key="17">
    <source>
        <dbReference type="Proteomes" id="UP000233556"/>
    </source>
</evidence>
<keyword evidence="10" id="KW-0460">Magnesium</keyword>
<evidence type="ECO:0000256" key="13">
    <source>
        <dbReference type="SAM" id="MobiDB-lite"/>
    </source>
</evidence>
<keyword evidence="6" id="KW-0819">tRNA processing</keyword>
<keyword evidence="9" id="KW-0547">Nucleotide-binding</keyword>
<evidence type="ECO:0000259" key="15">
    <source>
        <dbReference type="Pfam" id="PF14413"/>
    </source>
</evidence>
<reference evidence="17" key="1">
    <citation type="submission" date="2017-11" db="EMBL/GenBank/DDBJ databases">
        <authorList>
            <person name="Lima N.C."/>
            <person name="Parody-Merino A.M."/>
            <person name="Battley P.F."/>
            <person name="Fidler A.E."/>
            <person name="Prosdocimi F."/>
        </authorList>
    </citation>
    <scope>NUCLEOTIDE SEQUENCE [LARGE SCALE GENOMIC DNA]</scope>
</reference>
<dbReference type="GO" id="GO:0008193">
    <property type="term" value="F:tRNA guanylyltransferase activity"/>
    <property type="evidence" value="ECO:0007669"/>
    <property type="project" value="UniProtKB-EC"/>
</dbReference>
<proteinExistence type="inferred from homology"/>
<dbReference type="Gene3D" id="2.30.30.100">
    <property type="match status" value="1"/>
</dbReference>
<keyword evidence="5" id="KW-0808">Transferase</keyword>
<comment type="similarity">
    <text evidence="2">Belongs to the tRNA(His) guanylyltransferase family.</text>
</comment>
<keyword evidence="11" id="KW-0342">GTP-binding</keyword>
<dbReference type="AlphaFoldDB" id="A0A2I0UA12"/>
<dbReference type="PANTHER" id="PTHR12729">
    <property type="entry name" value="TRNA(HIS) GUANYLYLTRANSFERASE-RELATED"/>
    <property type="match status" value="1"/>
</dbReference>
<keyword evidence="8" id="KW-0479">Metal-binding</keyword>
<dbReference type="InterPro" id="IPR007537">
    <property type="entry name" value="tRNAHis_GuaTrfase_Thg1"/>
</dbReference>